<dbReference type="CDD" id="cd20788">
    <property type="entry name" value="TBC1D23_C-like"/>
    <property type="match status" value="1"/>
</dbReference>
<keyword evidence="4" id="KW-0333">Golgi apparatus</keyword>
<evidence type="ECO:0000259" key="6">
    <source>
        <dbReference type="PROSITE" id="PS50086"/>
    </source>
</evidence>
<dbReference type="InterPro" id="IPR039755">
    <property type="entry name" value="TBC1D23"/>
</dbReference>
<dbReference type="InterPro" id="IPR035969">
    <property type="entry name" value="Rab-GAP_TBC_sf"/>
</dbReference>
<dbReference type="InterPro" id="IPR045799">
    <property type="entry name" value="TBC1D23_C"/>
</dbReference>
<gene>
    <name evidence="8" type="primary">TBC1D23</name>
    <name evidence="8" type="ORF">GZH46_03008</name>
</gene>
<dbReference type="Pfam" id="PF00566">
    <property type="entry name" value="RabGAP-TBC"/>
    <property type="match status" value="1"/>
</dbReference>
<dbReference type="SUPFAM" id="SSF47923">
    <property type="entry name" value="Ypt/Rab-GAP domain of gyp1p"/>
    <property type="match status" value="1"/>
</dbReference>
<evidence type="ECO:0000313" key="8">
    <source>
        <dbReference type="EMBL" id="KAG9508492.1"/>
    </source>
</evidence>
<dbReference type="InterPro" id="IPR001763">
    <property type="entry name" value="Rhodanese-like_dom"/>
</dbReference>
<evidence type="ECO:0000256" key="3">
    <source>
        <dbReference type="ARBA" id="ARBA00022473"/>
    </source>
</evidence>
<name>A0ABQ7S501_9ACAR</name>
<evidence type="ECO:0000259" key="7">
    <source>
        <dbReference type="PROSITE" id="PS50206"/>
    </source>
</evidence>
<proteinExistence type="predicted"/>
<organism evidence="8 9">
    <name type="scientific">Fragariocoptes setiger</name>
    <dbReference type="NCBI Taxonomy" id="1670756"/>
    <lineage>
        <taxon>Eukaryota</taxon>
        <taxon>Metazoa</taxon>
        <taxon>Ecdysozoa</taxon>
        <taxon>Arthropoda</taxon>
        <taxon>Chelicerata</taxon>
        <taxon>Arachnida</taxon>
        <taxon>Acari</taxon>
        <taxon>Acariformes</taxon>
        <taxon>Trombidiformes</taxon>
        <taxon>Prostigmata</taxon>
        <taxon>Eupodina</taxon>
        <taxon>Eriophyoidea</taxon>
        <taxon>Phytoptidae</taxon>
        <taxon>Fragariocoptes</taxon>
    </lineage>
</organism>
<dbReference type="PROSITE" id="PS50206">
    <property type="entry name" value="RHODANESE_3"/>
    <property type="match status" value="1"/>
</dbReference>
<evidence type="ECO:0000256" key="1">
    <source>
        <dbReference type="ARBA" id="ARBA00004601"/>
    </source>
</evidence>
<feature type="region of interest" description="Disordered" evidence="5">
    <location>
        <begin position="840"/>
        <end position="864"/>
    </location>
</feature>
<dbReference type="InterPro" id="IPR036873">
    <property type="entry name" value="Rhodanese-like_dom_sf"/>
</dbReference>
<dbReference type="Gene3D" id="1.10.472.80">
    <property type="entry name" value="Ypt/Rab-GAP domain of gyp1p, domain 3"/>
    <property type="match status" value="1"/>
</dbReference>
<dbReference type="Gene3D" id="3.40.250.10">
    <property type="entry name" value="Rhodanese-like domain"/>
    <property type="match status" value="1"/>
</dbReference>
<keyword evidence="9" id="KW-1185">Reference proteome</keyword>
<evidence type="ECO:0000313" key="9">
    <source>
        <dbReference type="Proteomes" id="UP000825002"/>
    </source>
</evidence>
<dbReference type="EMBL" id="JAIFTH010001612">
    <property type="protein sequence ID" value="KAG9508492.1"/>
    <property type="molecule type" value="Genomic_DNA"/>
</dbReference>
<dbReference type="InterPro" id="IPR000195">
    <property type="entry name" value="Rab-GAP-TBC_dom"/>
</dbReference>
<feature type="domain" description="Rab-GAP TBC" evidence="6">
    <location>
        <begin position="79"/>
        <end position="297"/>
    </location>
</feature>
<evidence type="ECO:0000256" key="2">
    <source>
        <dbReference type="ARBA" id="ARBA00014207"/>
    </source>
</evidence>
<keyword evidence="3" id="KW-0217">Developmental protein</keyword>
<dbReference type="Proteomes" id="UP000825002">
    <property type="component" value="Unassembled WGS sequence"/>
</dbReference>
<evidence type="ECO:0000256" key="5">
    <source>
        <dbReference type="SAM" id="MobiDB-lite"/>
    </source>
</evidence>
<sequence>MDDEIKSLDEKECAADKKLHSLSDGFESESIPYSSITTNSDTNPSSPTIDSNNWIDELECALLADCDLNTLRKISEGKRIPRTLRTEFWKALLAVPSSGRLTLSKECDCEKLVRELSQLELDHCELQKHLSSEAAKLSMRSDFESTITTYSKARPELRYTSNNGWCDILKIIATLSVNEQLLYQLFLRIVDRYIPKDLNFAYVDSQNLAPQSIVQANSEVTSDQNPSNSTSKKRRLVQSHHLLRLLLQYHDPELCTLLDSKKITPDLYANDWFCCLFARCCSINISLLIWDAHFRMADAFLIFFAAIVMIVNARDELFKRRESTTDEMVEILSKVPRLLQEDDIDDLYYLVSNHYANMTPRSIRAFSHLFFMDTPLDTRTNLDGEDSNELARFVMDKSTIQLTSSLDLSQCLCIPVVPAEIIIPKQNSNSASCDVRGPKNNRAVVNYFLVDCRPADQYNSGHLAKAFHLDCGLMIQEPAIFTDAVKTLLEVQEQVIASGSSIGGQHMCFIGSGREEEDQYVNMVVASFLQKQQQYVSLVVGGFEAIHEYVESRAELQFNFDHYIVEHNLGRCLSCQTKLGPAEQAARNITRSPTGSIPTKQYLNASQSLISSTASFIKSHDKVQHSGGNQTANNQSGTILDKMTSALISKSSVFKDKIVESLSNPSGSTHTNTWRHVSPSDKLGRRYTGNNNYANVGEDDDPSTGDATNNEEVQIDSWCKQDDIIGSFKCAEMKGEVKYPGYLALSKTHLWILREIPHNKGYARVVSKRPLENIVQITSKRRQPESIIFRYGKPGNLTQNRNSKEAVPEIVASDQLHIPQAFDVIRLVKREVVRIMDSRPMSVSDEPAQSNQKLVDKSDDSKPD</sequence>
<comment type="subcellular location">
    <subcellularLocation>
        <location evidence="1">Golgi apparatus</location>
        <location evidence="1">trans-Golgi network</location>
    </subcellularLocation>
</comment>
<accession>A0ABQ7S501</accession>
<reference evidence="8 9" key="1">
    <citation type="submission" date="2020-10" db="EMBL/GenBank/DDBJ databases">
        <authorList>
            <person name="Klimov P.B."/>
            <person name="Dyachkov S.M."/>
            <person name="Chetverikov P.E."/>
        </authorList>
    </citation>
    <scope>NUCLEOTIDE SEQUENCE [LARGE SCALE GENOMIC DNA]</scope>
    <source>
        <strain evidence="8">BMOC 18-1129-001#AD2665</strain>
        <tissue evidence="8">Entire mites</tissue>
    </source>
</reference>
<dbReference type="SUPFAM" id="SSF52821">
    <property type="entry name" value="Rhodanese/Cell cycle control phosphatase"/>
    <property type="match status" value="1"/>
</dbReference>
<comment type="caution">
    <text evidence="8">The sequence shown here is derived from an EMBL/GenBank/DDBJ whole genome shotgun (WGS) entry which is preliminary data.</text>
</comment>
<dbReference type="Pfam" id="PF19430">
    <property type="entry name" value="TBC1D23_C"/>
    <property type="match status" value="1"/>
</dbReference>
<dbReference type="PANTHER" id="PTHR13297">
    <property type="entry name" value="TBC1 DOMAIN FAMILY MEMBER 23-RELATED"/>
    <property type="match status" value="1"/>
</dbReference>
<feature type="domain" description="Rhodanese" evidence="7">
    <location>
        <begin position="443"/>
        <end position="490"/>
    </location>
</feature>
<dbReference type="PANTHER" id="PTHR13297:SF5">
    <property type="entry name" value="TBC1 DOMAIN FAMILY MEMBER 23"/>
    <property type="match status" value="1"/>
</dbReference>
<evidence type="ECO:0000256" key="4">
    <source>
        <dbReference type="ARBA" id="ARBA00023034"/>
    </source>
</evidence>
<dbReference type="SMART" id="SM00164">
    <property type="entry name" value="TBC"/>
    <property type="match status" value="1"/>
</dbReference>
<dbReference type="Pfam" id="PF00581">
    <property type="entry name" value="Rhodanese"/>
    <property type="match status" value="1"/>
</dbReference>
<protein>
    <recommendedName>
        <fullName evidence="2">TBC1 domain family member 23</fullName>
    </recommendedName>
</protein>
<feature type="compositionally biased region" description="Polar residues" evidence="5">
    <location>
        <begin position="662"/>
        <end position="675"/>
    </location>
</feature>
<dbReference type="PROSITE" id="PS50086">
    <property type="entry name" value="TBC_RABGAP"/>
    <property type="match status" value="1"/>
</dbReference>
<feature type="compositionally biased region" description="Basic and acidic residues" evidence="5">
    <location>
        <begin position="854"/>
        <end position="864"/>
    </location>
</feature>
<feature type="region of interest" description="Disordered" evidence="5">
    <location>
        <begin position="662"/>
        <end position="709"/>
    </location>
</feature>